<proteinExistence type="predicted"/>
<name>A0A6J4TZJ3_9SPHN</name>
<organism evidence="1">
    <name type="scientific">uncultured Sphingosinicella sp</name>
    <dbReference type="NCBI Taxonomy" id="478748"/>
    <lineage>
        <taxon>Bacteria</taxon>
        <taxon>Pseudomonadati</taxon>
        <taxon>Pseudomonadota</taxon>
        <taxon>Alphaproteobacteria</taxon>
        <taxon>Sphingomonadales</taxon>
        <taxon>Sphingosinicellaceae</taxon>
        <taxon>Sphingosinicella</taxon>
        <taxon>environmental samples</taxon>
    </lineage>
</organism>
<feature type="non-terminal residue" evidence="1">
    <location>
        <position position="1"/>
    </location>
</feature>
<feature type="non-terminal residue" evidence="1">
    <location>
        <position position="45"/>
    </location>
</feature>
<sequence length="45" mass="4711">AGLLLGAGRSRGADCDCQDNASGQFHFTLRGRRTAPYSGSLDQAL</sequence>
<dbReference type="AlphaFoldDB" id="A0A6J4TZJ3"/>
<accession>A0A6J4TZJ3</accession>
<reference evidence="1" key="1">
    <citation type="submission" date="2020-02" db="EMBL/GenBank/DDBJ databases">
        <authorList>
            <person name="Meier V. D."/>
        </authorList>
    </citation>
    <scope>NUCLEOTIDE SEQUENCE</scope>
    <source>
        <strain evidence="1">AVDCRST_MAG23</strain>
    </source>
</reference>
<evidence type="ECO:0000313" key="1">
    <source>
        <dbReference type="EMBL" id="CAA9536059.1"/>
    </source>
</evidence>
<gene>
    <name evidence="1" type="ORF">AVDCRST_MAG23-1885</name>
</gene>
<dbReference type="EMBL" id="CADCWD010000055">
    <property type="protein sequence ID" value="CAA9536059.1"/>
    <property type="molecule type" value="Genomic_DNA"/>
</dbReference>
<protein>
    <submittedName>
        <fullName evidence="1">Uncharacterized protein</fullName>
    </submittedName>
</protein>